<dbReference type="SUPFAM" id="SSF53474">
    <property type="entry name" value="alpha/beta-Hydrolases"/>
    <property type="match status" value="1"/>
</dbReference>
<accession>A0ABT1BMQ4</accession>
<keyword evidence="1" id="KW-0812">Transmembrane</keyword>
<evidence type="ECO:0000313" key="2">
    <source>
        <dbReference type="EMBL" id="MCO5977475.1"/>
    </source>
</evidence>
<gene>
    <name evidence="2" type="ORF">M0L44_12205</name>
</gene>
<reference evidence="2 3" key="1">
    <citation type="submission" date="2022-06" db="EMBL/GenBank/DDBJ databases">
        <title>Ideonella sp. NS12-5 Genome sequencing and assembly.</title>
        <authorList>
            <person name="Jung Y."/>
        </authorList>
    </citation>
    <scope>NUCLEOTIDE SEQUENCE [LARGE SCALE GENOMIC DNA]</scope>
    <source>
        <strain evidence="2 3">NS12-5</strain>
    </source>
</reference>
<evidence type="ECO:0000313" key="3">
    <source>
        <dbReference type="Proteomes" id="UP001204851"/>
    </source>
</evidence>
<organism evidence="2 3">
    <name type="scientific">Ideonella oryzae</name>
    <dbReference type="NCBI Taxonomy" id="2937441"/>
    <lineage>
        <taxon>Bacteria</taxon>
        <taxon>Pseudomonadati</taxon>
        <taxon>Pseudomonadota</taxon>
        <taxon>Betaproteobacteria</taxon>
        <taxon>Burkholderiales</taxon>
        <taxon>Sphaerotilaceae</taxon>
        <taxon>Ideonella</taxon>
    </lineage>
</organism>
<dbReference type="Gene3D" id="3.40.50.1820">
    <property type="entry name" value="alpha/beta hydrolase"/>
    <property type="match status" value="1"/>
</dbReference>
<keyword evidence="3" id="KW-1185">Reference proteome</keyword>
<name>A0ABT1BMQ4_9BURK</name>
<keyword evidence="1" id="KW-1133">Transmembrane helix</keyword>
<dbReference type="InterPro" id="IPR029058">
    <property type="entry name" value="AB_hydrolase_fold"/>
</dbReference>
<feature type="transmembrane region" description="Helical" evidence="1">
    <location>
        <begin position="36"/>
        <end position="55"/>
    </location>
</feature>
<dbReference type="EMBL" id="JAMXMC010000006">
    <property type="protein sequence ID" value="MCO5977475.1"/>
    <property type="molecule type" value="Genomic_DNA"/>
</dbReference>
<evidence type="ECO:0000256" key="1">
    <source>
        <dbReference type="SAM" id="Phobius"/>
    </source>
</evidence>
<protein>
    <submittedName>
        <fullName evidence="2">Permease</fullName>
    </submittedName>
</protein>
<comment type="caution">
    <text evidence="2">The sequence shown here is derived from an EMBL/GenBank/DDBJ whole genome shotgun (WGS) entry which is preliminary data.</text>
</comment>
<keyword evidence="1" id="KW-0472">Membrane</keyword>
<dbReference type="RefSeq" id="WP_252769971.1">
    <property type="nucleotide sequence ID" value="NZ_JAMXMC010000006.1"/>
</dbReference>
<proteinExistence type="predicted"/>
<dbReference type="Proteomes" id="UP001204851">
    <property type="component" value="Unassembled WGS sequence"/>
</dbReference>
<sequence length="313" mass="33830">MIARWQRRALLLGLLLWAVLCGTAWARGYPGLALAVTGLALGWHAAWLGLTVLLMRRVQRASGVAPPPAAQSWRAWWAECRAAPRVFAWQQPFRTHAEPDVWPAEPAGRPGVLLVHGYLCNRALWNPWLRRLRAQGIPAVAVTLEPPGATLDGHVSTLQAAVQQLWQRTGRPPLLVGHSMGGLALRAWWRADAGRTPVCGLVTVGTPHGGTWMAHWGHSASARQMRPGSAWLRQLAADEVRLRAESSEAPKVLSVFSPCDSIVFPTQAALWPGGEALAVAGAGHVDLLQHAVVFEAVCQRVQGGAPEVGDGRF</sequence>